<accession>A0A939TXI6</accession>
<dbReference type="Pfam" id="PF00293">
    <property type="entry name" value="NUDIX"/>
    <property type="match status" value="1"/>
</dbReference>
<dbReference type="GO" id="GO:0016787">
    <property type="term" value="F:hydrolase activity"/>
    <property type="evidence" value="ECO:0007669"/>
    <property type="project" value="UniProtKB-KW"/>
</dbReference>
<evidence type="ECO:0000259" key="3">
    <source>
        <dbReference type="PROSITE" id="PS51462"/>
    </source>
</evidence>
<comment type="cofactor">
    <cofactor evidence="1">
        <name>Mg(2+)</name>
        <dbReference type="ChEBI" id="CHEBI:18420"/>
    </cofactor>
</comment>
<evidence type="ECO:0000313" key="5">
    <source>
        <dbReference type="Proteomes" id="UP000680132"/>
    </source>
</evidence>
<dbReference type="PANTHER" id="PTHR43046">
    <property type="entry name" value="GDP-MANNOSE MANNOSYL HYDROLASE"/>
    <property type="match status" value="1"/>
</dbReference>
<organism evidence="4 5">
    <name type="scientific">Microbacterium stercoris</name>
    <dbReference type="NCBI Taxonomy" id="2820289"/>
    <lineage>
        <taxon>Bacteria</taxon>
        <taxon>Bacillati</taxon>
        <taxon>Actinomycetota</taxon>
        <taxon>Actinomycetes</taxon>
        <taxon>Micrococcales</taxon>
        <taxon>Microbacteriaceae</taxon>
        <taxon>Microbacterium</taxon>
    </lineage>
</organism>
<dbReference type="Gene3D" id="3.90.79.10">
    <property type="entry name" value="Nucleoside Triphosphate Pyrophosphohydrolase"/>
    <property type="match status" value="1"/>
</dbReference>
<dbReference type="EMBL" id="JAGFOA010000003">
    <property type="protein sequence ID" value="MBO3663677.1"/>
    <property type="molecule type" value="Genomic_DNA"/>
</dbReference>
<dbReference type="InterPro" id="IPR015797">
    <property type="entry name" value="NUDIX_hydrolase-like_dom_sf"/>
</dbReference>
<feature type="domain" description="Nudix hydrolase" evidence="3">
    <location>
        <begin position="13"/>
        <end position="140"/>
    </location>
</feature>
<evidence type="ECO:0000313" key="4">
    <source>
        <dbReference type="EMBL" id="MBO3663677.1"/>
    </source>
</evidence>
<dbReference type="PROSITE" id="PS00893">
    <property type="entry name" value="NUDIX_BOX"/>
    <property type="match status" value="1"/>
</dbReference>
<dbReference type="CDD" id="cd04690">
    <property type="entry name" value="NUDIX_Hydrolase"/>
    <property type="match status" value="1"/>
</dbReference>
<evidence type="ECO:0000256" key="1">
    <source>
        <dbReference type="ARBA" id="ARBA00001946"/>
    </source>
</evidence>
<keyword evidence="5" id="KW-1185">Reference proteome</keyword>
<dbReference type="InterPro" id="IPR020084">
    <property type="entry name" value="NUDIX_hydrolase_CS"/>
</dbReference>
<dbReference type="SUPFAM" id="SSF55811">
    <property type="entry name" value="Nudix"/>
    <property type="match status" value="1"/>
</dbReference>
<gene>
    <name evidence="4" type="ORF">J5V96_09130</name>
</gene>
<name>A0A939TXI6_9MICO</name>
<dbReference type="InterPro" id="IPR000086">
    <property type="entry name" value="NUDIX_hydrolase_dom"/>
</dbReference>
<protein>
    <submittedName>
        <fullName evidence="4">NUDIX domain-containing protein</fullName>
    </submittedName>
</protein>
<reference evidence="4" key="1">
    <citation type="submission" date="2021-03" db="EMBL/GenBank/DDBJ databases">
        <title>Microbacterium sp. nov., a novel actinobacterium isolated from cow dung.</title>
        <authorList>
            <person name="Zhang L."/>
        </authorList>
    </citation>
    <scope>NUCLEOTIDE SEQUENCE</scope>
    <source>
        <strain evidence="4">NEAU-LLB</strain>
    </source>
</reference>
<proteinExistence type="predicted"/>
<comment type="caution">
    <text evidence="4">The sequence shown here is derived from an EMBL/GenBank/DDBJ whole genome shotgun (WGS) entry which is preliminary data.</text>
</comment>
<keyword evidence="2" id="KW-0378">Hydrolase</keyword>
<sequence>MHPGHRRGAVDHRVTITVAAIAFVRADGRVLTVRKRGTSRFMLPGGKPEAGEQPIDTATREIFEELGVDIAPSDLELLGVFESRAANEAGHALHATVFVTREDVEPIAQAEIEELRWTDPRESEPDQAPLNQEIVFPLLAGAARS</sequence>
<dbReference type="PROSITE" id="PS51462">
    <property type="entry name" value="NUDIX"/>
    <property type="match status" value="1"/>
</dbReference>
<dbReference type="AlphaFoldDB" id="A0A939TXI6"/>
<dbReference type="PANTHER" id="PTHR43046:SF2">
    <property type="entry name" value="8-OXO-DGTP DIPHOSPHATASE-RELATED"/>
    <property type="match status" value="1"/>
</dbReference>
<dbReference type="Proteomes" id="UP000680132">
    <property type="component" value="Unassembled WGS sequence"/>
</dbReference>
<evidence type="ECO:0000256" key="2">
    <source>
        <dbReference type="ARBA" id="ARBA00022801"/>
    </source>
</evidence>